<dbReference type="InterPro" id="IPR058284">
    <property type="entry name" value="DUF7978"/>
</dbReference>
<protein>
    <submittedName>
        <fullName evidence="3">Transporter</fullName>
    </submittedName>
</protein>
<sequence>MSETDSALPRGVSLRNGFAAGTLTFVLGYLVTYVWQSGTIRDSLQGYNAVIEFFGGDPIPAWQAVGWLFYNAHFVAVTYPTFGGGSVSMNLIADGNAPTLLYVVPPVLLVVAGFALARSAGVRDFDSGAIAGASVVVGYLVFAVLGLVAFRYTAGGSTMHPEYSVGVLLAGLFYPVVFGGIGGAIGATTAT</sequence>
<keyword evidence="1" id="KW-0472">Membrane</keyword>
<dbReference type="EMBL" id="WUUU01000076">
    <property type="protein sequence ID" value="MXR20991.1"/>
    <property type="molecule type" value="Genomic_DNA"/>
</dbReference>
<gene>
    <name evidence="3" type="ORF">GRX66_10390</name>
</gene>
<evidence type="ECO:0000259" key="2">
    <source>
        <dbReference type="Pfam" id="PF25933"/>
    </source>
</evidence>
<evidence type="ECO:0000313" key="3">
    <source>
        <dbReference type="EMBL" id="MXR20991.1"/>
    </source>
</evidence>
<dbReference type="AlphaFoldDB" id="A0A6B0SMS6"/>
<feature type="transmembrane region" description="Helical" evidence="1">
    <location>
        <begin position="99"/>
        <end position="117"/>
    </location>
</feature>
<feature type="domain" description="DUF7978" evidence="2">
    <location>
        <begin position="3"/>
        <end position="188"/>
    </location>
</feature>
<comment type="caution">
    <text evidence="3">The sequence shown here is derived from an EMBL/GenBank/DDBJ whole genome shotgun (WGS) entry which is preliminary data.</text>
</comment>
<dbReference type="Pfam" id="PF25933">
    <property type="entry name" value="DUF7978"/>
    <property type="match status" value="1"/>
</dbReference>
<evidence type="ECO:0000313" key="4">
    <source>
        <dbReference type="Proteomes" id="UP000471521"/>
    </source>
</evidence>
<dbReference type="RefSeq" id="WP_159526496.1">
    <property type="nucleotide sequence ID" value="NZ_WUUU01000076.1"/>
</dbReference>
<organism evidence="3 4">
    <name type="scientific">Halobacterium bonnevillei</name>
    <dbReference type="NCBI Taxonomy" id="2692200"/>
    <lineage>
        <taxon>Archaea</taxon>
        <taxon>Methanobacteriati</taxon>
        <taxon>Methanobacteriota</taxon>
        <taxon>Stenosarchaea group</taxon>
        <taxon>Halobacteria</taxon>
        <taxon>Halobacteriales</taxon>
        <taxon>Halobacteriaceae</taxon>
        <taxon>Halobacterium</taxon>
    </lineage>
</organism>
<keyword evidence="4" id="KW-1185">Reference proteome</keyword>
<feature type="transmembrane region" description="Helical" evidence="1">
    <location>
        <begin position="129"/>
        <end position="152"/>
    </location>
</feature>
<proteinExistence type="predicted"/>
<feature type="transmembrane region" description="Helical" evidence="1">
    <location>
        <begin position="164"/>
        <end position="187"/>
    </location>
</feature>
<evidence type="ECO:0000256" key="1">
    <source>
        <dbReference type="SAM" id="Phobius"/>
    </source>
</evidence>
<keyword evidence="1" id="KW-0812">Transmembrane</keyword>
<dbReference type="Proteomes" id="UP000471521">
    <property type="component" value="Unassembled WGS sequence"/>
</dbReference>
<accession>A0A6B0SMS6</accession>
<reference evidence="3 4" key="1">
    <citation type="submission" date="2019-12" db="EMBL/GenBank/DDBJ databases">
        <title>Isolation and characterization of three novel carbon monoxide-oxidizing members of Halobacteria from salione crusts and soils.</title>
        <authorList>
            <person name="Myers M.R."/>
            <person name="King G.M."/>
        </authorList>
    </citation>
    <scope>NUCLEOTIDE SEQUENCE [LARGE SCALE GENOMIC DNA]</scope>
    <source>
        <strain evidence="3 4">PCN9</strain>
    </source>
</reference>
<keyword evidence="1" id="KW-1133">Transmembrane helix</keyword>
<name>A0A6B0SMS6_9EURY</name>
<dbReference type="OrthoDB" id="270777at2157"/>
<feature type="transmembrane region" description="Helical" evidence="1">
    <location>
        <begin position="12"/>
        <end position="35"/>
    </location>
</feature>